<keyword evidence="3" id="KW-0479">Metal-binding</keyword>
<comment type="caution">
    <text evidence="6">The sequence shown here is derived from an EMBL/GenBank/DDBJ whole genome shotgun (WGS) entry which is preliminary data.</text>
</comment>
<keyword evidence="1" id="KW-0285">Flavoprotein</keyword>
<dbReference type="GO" id="GO:0051537">
    <property type="term" value="F:2 iron, 2 sulfur cluster binding"/>
    <property type="evidence" value="ECO:0007669"/>
    <property type="project" value="UniProtKB-KW"/>
</dbReference>
<dbReference type="Proteomes" id="UP000054851">
    <property type="component" value="Unassembled WGS sequence"/>
</dbReference>
<dbReference type="SUPFAM" id="SSF52343">
    <property type="entry name" value="Ferredoxin reductase-like, C-terminal NADP-linked domain"/>
    <property type="match status" value="1"/>
</dbReference>
<evidence type="ECO:0000313" key="6">
    <source>
        <dbReference type="EMBL" id="SAK79673.1"/>
    </source>
</evidence>
<dbReference type="GO" id="GO:0046872">
    <property type="term" value="F:metal ion binding"/>
    <property type="evidence" value="ECO:0007669"/>
    <property type="project" value="UniProtKB-KW"/>
</dbReference>
<accession>A0A158CBC2</accession>
<name>A0A158CBC2_9BURK</name>
<dbReference type="PANTHER" id="PTHR47354">
    <property type="entry name" value="NADH OXIDOREDUCTASE HCR"/>
    <property type="match status" value="1"/>
</dbReference>
<evidence type="ECO:0000256" key="1">
    <source>
        <dbReference type="ARBA" id="ARBA00022630"/>
    </source>
</evidence>
<dbReference type="EMBL" id="FCOA02000020">
    <property type="protein sequence ID" value="SAK79673.1"/>
    <property type="molecule type" value="Genomic_DNA"/>
</dbReference>
<dbReference type="Gene3D" id="3.40.50.80">
    <property type="entry name" value="Nucleotide-binding domain of ferredoxin-NADP reductase (FNR) module"/>
    <property type="match status" value="1"/>
</dbReference>
<dbReference type="InterPro" id="IPR050415">
    <property type="entry name" value="MRET"/>
</dbReference>
<evidence type="ECO:0000256" key="4">
    <source>
        <dbReference type="ARBA" id="ARBA00023004"/>
    </source>
</evidence>
<dbReference type="OrthoDB" id="8997924at2"/>
<protein>
    <submittedName>
        <fullName evidence="6">Ferredoxin</fullName>
    </submittedName>
</protein>
<gene>
    <name evidence="6" type="ORF">AWB79_05076</name>
</gene>
<keyword evidence="2" id="KW-0001">2Fe-2S</keyword>
<keyword evidence="7" id="KW-1185">Reference proteome</keyword>
<evidence type="ECO:0000256" key="2">
    <source>
        <dbReference type="ARBA" id="ARBA00022714"/>
    </source>
</evidence>
<evidence type="ECO:0000313" key="7">
    <source>
        <dbReference type="Proteomes" id="UP000054851"/>
    </source>
</evidence>
<evidence type="ECO:0000256" key="5">
    <source>
        <dbReference type="ARBA" id="ARBA00023014"/>
    </source>
</evidence>
<proteinExistence type="predicted"/>
<keyword evidence="4" id="KW-0408">Iron</keyword>
<dbReference type="InterPro" id="IPR039261">
    <property type="entry name" value="FNR_nucleotide-bd"/>
</dbReference>
<dbReference type="STRING" id="1777140.AWB79_05076"/>
<dbReference type="InterPro" id="IPR017938">
    <property type="entry name" value="Riboflavin_synthase-like_b-brl"/>
</dbReference>
<sequence>MHSNMIAAIITRRWQLAQGYHAVEVETKYRSKVPPFEDGAIVDLTPSHGCRAVRSHPLWHLPSREDAFVVGVRQASDAQAAHDADFMWNRGDEFYIGMPRNTEIAMDSNSRYILFSAGLGVTAIAGIAKRLAAAGKPFEIHNFARTLERTVFREELDSLSAYGQVHHRIGLKEEEIERATSFAVSPTHADSQIILSGPPLFMRQIERQAREWVYPSNIHKIVLGDKGVRR</sequence>
<dbReference type="PRINTS" id="PR00409">
    <property type="entry name" value="PHDIOXRDTASE"/>
</dbReference>
<reference evidence="6" key="1">
    <citation type="submission" date="2016-01" db="EMBL/GenBank/DDBJ databases">
        <authorList>
            <person name="Peeters C."/>
        </authorList>
    </citation>
    <scope>NUCLEOTIDE SEQUENCE</scope>
    <source>
        <strain evidence="6">LMG 29322</strain>
    </source>
</reference>
<dbReference type="SUPFAM" id="SSF63380">
    <property type="entry name" value="Riboflavin synthase domain-like"/>
    <property type="match status" value="1"/>
</dbReference>
<organism evidence="6 7">
    <name type="scientific">Caballeronia hypogeia</name>
    <dbReference type="NCBI Taxonomy" id="1777140"/>
    <lineage>
        <taxon>Bacteria</taxon>
        <taxon>Pseudomonadati</taxon>
        <taxon>Pseudomonadota</taxon>
        <taxon>Betaproteobacteria</taxon>
        <taxon>Burkholderiales</taxon>
        <taxon>Burkholderiaceae</taxon>
        <taxon>Caballeronia</taxon>
    </lineage>
</organism>
<dbReference type="RefSeq" id="WP_061170165.1">
    <property type="nucleotide sequence ID" value="NZ_FCOA02000020.1"/>
</dbReference>
<keyword evidence="5" id="KW-0411">Iron-sulfur</keyword>
<dbReference type="PANTHER" id="PTHR47354:SF1">
    <property type="entry name" value="CARNITINE MONOOXYGENASE REDUCTASE SUBUNIT"/>
    <property type="match status" value="1"/>
</dbReference>
<dbReference type="AlphaFoldDB" id="A0A158CBC2"/>
<dbReference type="GO" id="GO:0016491">
    <property type="term" value="F:oxidoreductase activity"/>
    <property type="evidence" value="ECO:0007669"/>
    <property type="project" value="TreeGrafter"/>
</dbReference>
<evidence type="ECO:0000256" key="3">
    <source>
        <dbReference type="ARBA" id="ARBA00022723"/>
    </source>
</evidence>